<keyword evidence="4" id="KW-1185">Reference proteome</keyword>
<evidence type="ECO:0000313" key="3">
    <source>
        <dbReference type="EMBL" id="KOO01859.1"/>
    </source>
</evidence>
<evidence type="ECO:0000256" key="1">
    <source>
        <dbReference type="PIRSR" id="PIRSR007531-1"/>
    </source>
</evidence>
<dbReference type="SUPFAM" id="SSF52540">
    <property type="entry name" value="P-loop containing nucleoside triphosphate hydrolases"/>
    <property type="match status" value="1"/>
</dbReference>
<dbReference type="GO" id="GO:0016740">
    <property type="term" value="F:transferase activity"/>
    <property type="evidence" value="ECO:0007669"/>
    <property type="project" value="InterPro"/>
</dbReference>
<dbReference type="OrthoDB" id="9811101at2"/>
<protein>
    <recommendedName>
        <fullName evidence="5">Chloramphenicol phosphotransferase</fullName>
    </recommendedName>
</protein>
<dbReference type="PATRIC" id="fig|693.5.peg.3712"/>
<dbReference type="Proteomes" id="UP000037515">
    <property type="component" value="Unassembled WGS sequence"/>
</dbReference>
<dbReference type="EMBL" id="LHPJ01000033">
    <property type="protein sequence ID" value="KOO01859.1"/>
    <property type="molecule type" value="Genomic_DNA"/>
</dbReference>
<feature type="active site" evidence="1">
    <location>
        <position position="43"/>
    </location>
</feature>
<dbReference type="Pfam" id="PF07931">
    <property type="entry name" value="CPT"/>
    <property type="match status" value="1"/>
</dbReference>
<feature type="binding site" evidence="2">
    <location>
        <begin position="16"/>
        <end position="23"/>
    </location>
    <ligand>
        <name>ATP</name>
        <dbReference type="ChEBI" id="CHEBI:30616"/>
    </ligand>
</feature>
<sequence length="193" mass="21386">MDFKKEFNGLVIFLNGTSSSGKTTLSNALQQALADVYLHVSVDTYLSQIAQCDLNNASLMEERLPYIVNGFHESAAAIARTGNNVIVDYILQQPEWLDACVKAFERLPVLFVGVHCPLEVLEAREVSRGDRKQGAARFQFNRVHSHGTYDLELDTSSLGVEACVSEIIAYIESDSKPSAFERLRAQSEIGKQT</sequence>
<dbReference type="InterPro" id="IPR027417">
    <property type="entry name" value="P-loop_NTPase"/>
</dbReference>
<evidence type="ECO:0008006" key="5">
    <source>
        <dbReference type="Google" id="ProtNLM"/>
    </source>
</evidence>
<dbReference type="PIRSF" id="PIRSF007531">
    <property type="entry name" value="CPT"/>
    <property type="match status" value="1"/>
</dbReference>
<gene>
    <name evidence="3" type="ORF">AKJ17_18270</name>
</gene>
<dbReference type="InterPro" id="IPR012853">
    <property type="entry name" value="CPT"/>
</dbReference>
<organism evidence="3 4">
    <name type="scientific">Vibrio nereis</name>
    <dbReference type="NCBI Taxonomy" id="693"/>
    <lineage>
        <taxon>Bacteria</taxon>
        <taxon>Pseudomonadati</taxon>
        <taxon>Pseudomonadota</taxon>
        <taxon>Gammaproteobacteria</taxon>
        <taxon>Vibrionales</taxon>
        <taxon>Vibrionaceae</taxon>
        <taxon>Vibrio</taxon>
    </lineage>
</organism>
<dbReference type="Gene3D" id="3.40.50.300">
    <property type="entry name" value="P-loop containing nucleotide triphosphate hydrolases"/>
    <property type="match status" value="1"/>
</dbReference>
<dbReference type="AlphaFoldDB" id="A0A0M0HIE5"/>
<evidence type="ECO:0000256" key="2">
    <source>
        <dbReference type="PIRSR" id="PIRSR007531-2"/>
    </source>
</evidence>
<accession>A0A0M0HIE5</accession>
<evidence type="ECO:0000313" key="4">
    <source>
        <dbReference type="Proteomes" id="UP000037515"/>
    </source>
</evidence>
<dbReference type="GO" id="GO:0005524">
    <property type="term" value="F:ATP binding"/>
    <property type="evidence" value="ECO:0007669"/>
    <property type="project" value="InterPro"/>
</dbReference>
<name>A0A0M0HIE5_VIBNE</name>
<reference evidence="4" key="1">
    <citation type="submission" date="2015-08" db="EMBL/GenBank/DDBJ databases">
        <title>Vibrio galatheae sp. nov., a novel member of the Vibrionaceae family isolated from the Solomon Islands.</title>
        <authorList>
            <person name="Giubergia S."/>
            <person name="Machado H."/>
            <person name="Mateiu R.V."/>
            <person name="Gram L."/>
        </authorList>
    </citation>
    <scope>NUCLEOTIDE SEQUENCE [LARGE SCALE GENOMIC DNA]</scope>
    <source>
        <strain evidence="4">DSM 19584</strain>
    </source>
</reference>
<proteinExistence type="predicted"/>
<comment type="caution">
    <text evidence="3">The sequence shown here is derived from an EMBL/GenBank/DDBJ whole genome shotgun (WGS) entry which is preliminary data.</text>
</comment>